<sequence>MQIAFLKEQIEEQEGRRLSSPAVNSVNTVDSKDSPVQTDNDLLLNNGAAVNGCDKPVLNCFSKTCRQSSTIRPENLTGPTPSKTRIVDEFRQEFAFRPIERSVLQTIVKPIEVVYHAAPLIKVGRTVESEVLSASQRTAQSQVTMFQCAYSWPRPRLFFPASEFMRSA</sequence>
<dbReference type="Proteomes" id="UP000270296">
    <property type="component" value="Unassembled WGS sequence"/>
</dbReference>
<dbReference type="AlphaFoldDB" id="A0A183J905"/>
<gene>
    <name evidence="1" type="ORF">SBAD_LOCUS12352</name>
</gene>
<evidence type="ECO:0000313" key="3">
    <source>
        <dbReference type="WBParaSite" id="SBAD_0001275901-mRNA-1"/>
    </source>
</evidence>
<evidence type="ECO:0000313" key="2">
    <source>
        <dbReference type="Proteomes" id="UP000270296"/>
    </source>
</evidence>
<reference evidence="3" key="1">
    <citation type="submission" date="2016-06" db="UniProtKB">
        <authorList>
            <consortium name="WormBaseParasite"/>
        </authorList>
    </citation>
    <scope>IDENTIFICATION</scope>
</reference>
<keyword evidence="2" id="KW-1185">Reference proteome</keyword>
<dbReference type="EMBL" id="UZAM01017531">
    <property type="protein sequence ID" value="VDP47545.1"/>
    <property type="molecule type" value="Genomic_DNA"/>
</dbReference>
<proteinExistence type="predicted"/>
<protein>
    <submittedName>
        <fullName evidence="1 3">Uncharacterized protein</fullName>
    </submittedName>
</protein>
<evidence type="ECO:0000313" key="1">
    <source>
        <dbReference type="EMBL" id="VDP47545.1"/>
    </source>
</evidence>
<organism evidence="3">
    <name type="scientific">Soboliphyme baturini</name>
    <dbReference type="NCBI Taxonomy" id="241478"/>
    <lineage>
        <taxon>Eukaryota</taxon>
        <taxon>Metazoa</taxon>
        <taxon>Ecdysozoa</taxon>
        <taxon>Nematoda</taxon>
        <taxon>Enoplea</taxon>
        <taxon>Dorylaimia</taxon>
        <taxon>Dioctophymatida</taxon>
        <taxon>Dioctophymatoidea</taxon>
        <taxon>Soboliphymatidae</taxon>
        <taxon>Soboliphyme</taxon>
    </lineage>
</organism>
<name>A0A183J905_9BILA</name>
<reference evidence="1 2" key="2">
    <citation type="submission" date="2018-11" db="EMBL/GenBank/DDBJ databases">
        <authorList>
            <consortium name="Pathogen Informatics"/>
        </authorList>
    </citation>
    <scope>NUCLEOTIDE SEQUENCE [LARGE SCALE GENOMIC DNA]</scope>
</reference>
<accession>A0A183J905</accession>
<dbReference type="WBParaSite" id="SBAD_0001275901-mRNA-1">
    <property type="protein sequence ID" value="SBAD_0001275901-mRNA-1"/>
    <property type="gene ID" value="SBAD_0001275901"/>
</dbReference>